<evidence type="ECO:0000256" key="1">
    <source>
        <dbReference type="SAM" id="MobiDB-lite"/>
    </source>
</evidence>
<protein>
    <submittedName>
        <fullName evidence="2">Uncharacterized protein</fullName>
    </submittedName>
</protein>
<feature type="compositionally biased region" description="Basic and acidic residues" evidence="1">
    <location>
        <begin position="95"/>
        <end position="104"/>
    </location>
</feature>
<feature type="region of interest" description="Disordered" evidence="1">
    <location>
        <begin position="64"/>
        <end position="104"/>
    </location>
</feature>
<sequence length="104" mass="11305">MASATTSSYLRSLQETQDVKSCSLQLQPPLPWSSSERMNIGTVGTALSLSFSTSITRASFLQHKTNNNNQTNTHTQGSYYSKPTKTAPVGGEFIASRDEGQESE</sequence>
<feature type="region of interest" description="Disordered" evidence="1">
    <location>
        <begin position="1"/>
        <end position="36"/>
    </location>
</feature>
<dbReference type="EMBL" id="HBEF01006699">
    <property type="protein sequence ID" value="CAD8332067.1"/>
    <property type="molecule type" value="Transcribed_RNA"/>
</dbReference>
<organism evidence="2">
    <name type="scientific">Craspedostauros australis</name>
    <dbReference type="NCBI Taxonomy" id="1486917"/>
    <lineage>
        <taxon>Eukaryota</taxon>
        <taxon>Sar</taxon>
        <taxon>Stramenopiles</taxon>
        <taxon>Ochrophyta</taxon>
        <taxon>Bacillariophyta</taxon>
        <taxon>Bacillariophyceae</taxon>
        <taxon>Bacillariophycidae</taxon>
        <taxon>Naviculales</taxon>
        <taxon>Naviculaceae</taxon>
        <taxon>Craspedostauros</taxon>
    </lineage>
</organism>
<dbReference type="AlphaFoldDB" id="A0A7R9WS61"/>
<name>A0A7R9WS61_9STRA</name>
<gene>
    <name evidence="2" type="ORF">CAUS1442_LOCUS4166</name>
</gene>
<accession>A0A7R9WS61</accession>
<evidence type="ECO:0000313" key="2">
    <source>
        <dbReference type="EMBL" id="CAD8332067.1"/>
    </source>
</evidence>
<feature type="compositionally biased region" description="Low complexity" evidence="1">
    <location>
        <begin position="64"/>
        <end position="76"/>
    </location>
</feature>
<reference evidence="2" key="1">
    <citation type="submission" date="2021-01" db="EMBL/GenBank/DDBJ databases">
        <authorList>
            <person name="Corre E."/>
            <person name="Pelletier E."/>
            <person name="Niang G."/>
            <person name="Scheremetjew M."/>
            <person name="Finn R."/>
            <person name="Kale V."/>
            <person name="Holt S."/>
            <person name="Cochrane G."/>
            <person name="Meng A."/>
            <person name="Brown T."/>
            <person name="Cohen L."/>
        </authorList>
    </citation>
    <scope>NUCLEOTIDE SEQUENCE</scope>
    <source>
        <strain evidence="2">CCMP3328</strain>
    </source>
</reference>
<proteinExistence type="predicted"/>